<gene>
    <name evidence="2" type="ORF">L21SP5_02938</name>
</gene>
<dbReference type="STRING" id="1307839.L21SP5_02938"/>
<organism evidence="2 3">
    <name type="scientific">Salinivirga cyanobacteriivorans</name>
    <dbReference type="NCBI Taxonomy" id="1307839"/>
    <lineage>
        <taxon>Bacteria</taxon>
        <taxon>Pseudomonadati</taxon>
        <taxon>Bacteroidota</taxon>
        <taxon>Bacteroidia</taxon>
        <taxon>Bacteroidales</taxon>
        <taxon>Salinivirgaceae</taxon>
        <taxon>Salinivirga</taxon>
    </lineage>
</organism>
<keyword evidence="1" id="KW-0732">Signal</keyword>
<reference evidence="2 3" key="1">
    <citation type="submission" date="2015-11" db="EMBL/GenBank/DDBJ databases">
        <title>Description and complete genome sequence of a novel strain predominating in hypersaline microbial mats and representing a new family of the Bacteriodetes phylum.</title>
        <authorList>
            <person name="Spring S."/>
            <person name="Bunk B."/>
            <person name="Sproer C."/>
            <person name="Klenk H.-P."/>
        </authorList>
    </citation>
    <scope>NUCLEOTIDE SEQUENCE [LARGE SCALE GENOMIC DNA]</scope>
    <source>
        <strain evidence="2 3">L21-Spi-D4</strain>
    </source>
</reference>
<evidence type="ECO:0000313" key="3">
    <source>
        <dbReference type="Proteomes" id="UP000064893"/>
    </source>
</evidence>
<sequence length="290" mass="33742" precursor="true">MNLLNYWKFIFLTLALLLNSLLCVVQVEAQEVDQEAVDLLTEVDSVLGNSSGMEFKAELMARMIGHDYHQVALFKIQKDPLKIYYRQYERNPIELLYDETVDKEKALINPAGFPYTNLHLSPYSALILKRQHHSIFEADPAFMLEQLFYMFEACKPDKCTISLTDTILRNKTYKKITYINTYYKLKDIKVNAPVSLLDFAREHHVNFYSIVLNNENLSVSSKLKKGDSVKVPSSYAKKIVIVLKAASRHIHSITVYDNEGVFEHYKYLWFKNNVVFSPHDFSPENPDYNF</sequence>
<dbReference type="EMBL" id="CP013118">
    <property type="protein sequence ID" value="ALO16558.1"/>
    <property type="molecule type" value="Genomic_DNA"/>
</dbReference>
<accession>A0A0S2I2L4</accession>
<keyword evidence="3" id="KW-1185">Reference proteome</keyword>
<dbReference type="Proteomes" id="UP000064893">
    <property type="component" value="Chromosome"/>
</dbReference>
<protein>
    <recommendedName>
        <fullName evidence="4">LysM domain-containing protein</fullName>
    </recommendedName>
</protein>
<evidence type="ECO:0000313" key="2">
    <source>
        <dbReference type="EMBL" id="ALO16558.1"/>
    </source>
</evidence>
<dbReference type="AlphaFoldDB" id="A0A0S2I2L4"/>
<name>A0A0S2I2L4_9BACT</name>
<feature type="chain" id="PRO_5006599414" description="LysM domain-containing protein" evidence="1">
    <location>
        <begin position="30"/>
        <end position="290"/>
    </location>
</feature>
<dbReference type="OrthoDB" id="870556at2"/>
<dbReference type="KEGG" id="blq:L21SP5_02938"/>
<evidence type="ECO:0000256" key="1">
    <source>
        <dbReference type="SAM" id="SignalP"/>
    </source>
</evidence>
<evidence type="ECO:0008006" key="4">
    <source>
        <dbReference type="Google" id="ProtNLM"/>
    </source>
</evidence>
<proteinExistence type="predicted"/>
<dbReference type="RefSeq" id="WP_157754666.1">
    <property type="nucleotide sequence ID" value="NZ_CP013118.1"/>
</dbReference>
<feature type="signal peptide" evidence="1">
    <location>
        <begin position="1"/>
        <end position="29"/>
    </location>
</feature>